<evidence type="ECO:0000313" key="1">
    <source>
        <dbReference type="EMBL" id="MBU9843555.1"/>
    </source>
</evidence>
<name>A0ABS6LA27_9GAMM</name>
<keyword evidence="2" id="KW-1185">Reference proteome</keyword>
<dbReference type="RefSeq" id="WP_217147617.1">
    <property type="nucleotide sequence ID" value="NZ_JAFMOY010000083.1"/>
</dbReference>
<reference evidence="1 2" key="1">
    <citation type="submission" date="2021-03" db="EMBL/GenBank/DDBJ databases">
        <title>Five novel Rahnella species.</title>
        <authorList>
            <person name="Brady C."/>
            <person name="Asselin J."/>
            <person name="Beer S."/>
            <person name="Bruberg M.B."/>
            <person name="Crampton B."/>
            <person name="Venter S."/>
            <person name="Arnold D."/>
            <person name="Denman S."/>
        </authorList>
    </citation>
    <scope>NUCLEOTIDE SEQUENCE [LARGE SCALE GENOMIC DNA]</scope>
    <source>
        <strain evidence="1 2">FRB 231</strain>
    </source>
</reference>
<proteinExistence type="predicted"/>
<dbReference type="Proteomes" id="UP000739284">
    <property type="component" value="Unassembled WGS sequence"/>
</dbReference>
<protein>
    <recommendedName>
        <fullName evidence="3">DUF937 domain-containing protein</fullName>
    </recommendedName>
</protein>
<accession>A0ABS6LA27</accession>
<dbReference type="Pfam" id="PF20159">
    <property type="entry name" value="YidB"/>
    <property type="match status" value="1"/>
</dbReference>
<comment type="caution">
    <text evidence="1">The sequence shown here is derived from an EMBL/GenBank/DDBJ whole genome shotgun (WGS) entry which is preliminary data.</text>
</comment>
<evidence type="ECO:0008006" key="3">
    <source>
        <dbReference type="Google" id="ProtNLM"/>
    </source>
</evidence>
<organism evidence="1 2">
    <name type="scientific">Rahnella ecdela</name>
    <dbReference type="NCBI Taxonomy" id="2816250"/>
    <lineage>
        <taxon>Bacteria</taxon>
        <taxon>Pseudomonadati</taxon>
        <taxon>Pseudomonadota</taxon>
        <taxon>Gammaproteobacteria</taxon>
        <taxon>Enterobacterales</taxon>
        <taxon>Yersiniaceae</taxon>
        <taxon>Rahnella</taxon>
    </lineage>
</organism>
<gene>
    <name evidence="1" type="ORF">J1784_00590</name>
</gene>
<dbReference type="EMBL" id="JAFMOY010000083">
    <property type="protein sequence ID" value="MBU9843555.1"/>
    <property type="molecule type" value="Genomic_DNA"/>
</dbReference>
<dbReference type="InterPro" id="IPR045372">
    <property type="entry name" value="YidB"/>
</dbReference>
<sequence>MSILNTVTDMFASKGSSSNELESVLSWIESQNGISGILDKMKQHGLGAMVESWLSDKENISLLPEQVLSFMDAPELGKLAKTCGIDLPSAAGLLVKYLPLLADGLSASGALTSGATKNLLSEGMSLLQGKLNI</sequence>
<evidence type="ECO:0000313" key="2">
    <source>
        <dbReference type="Proteomes" id="UP000739284"/>
    </source>
</evidence>